<evidence type="ECO:0000313" key="13">
    <source>
        <dbReference type="EMBL" id="KAF7397648.1"/>
    </source>
</evidence>
<evidence type="ECO:0000313" key="14">
    <source>
        <dbReference type="Proteomes" id="UP000617340"/>
    </source>
</evidence>
<dbReference type="EMBL" id="JACSDZ010000008">
    <property type="protein sequence ID" value="KAF7397648.1"/>
    <property type="molecule type" value="Genomic_DNA"/>
</dbReference>
<protein>
    <recommendedName>
        <fullName evidence="10">Lysophospholipid acyltransferase 7</fullName>
    </recommendedName>
</protein>
<evidence type="ECO:0000256" key="5">
    <source>
        <dbReference type="ARBA" id="ARBA00022692"/>
    </source>
</evidence>
<gene>
    <name evidence="13" type="ORF">HZH68_008870</name>
</gene>
<evidence type="ECO:0000256" key="9">
    <source>
        <dbReference type="ARBA" id="ARBA00025707"/>
    </source>
</evidence>
<dbReference type="PANTHER" id="PTHR13906:SF16">
    <property type="entry name" value="LYSOPHOSPHOLIPID ACYLTRANSFERASE 7"/>
    <property type="match status" value="1"/>
</dbReference>
<evidence type="ECO:0000256" key="11">
    <source>
        <dbReference type="SAM" id="Phobius"/>
    </source>
</evidence>
<dbReference type="Pfam" id="PF03062">
    <property type="entry name" value="MBOAT"/>
    <property type="match status" value="1"/>
</dbReference>
<feature type="chain" id="PRO_5032532725" description="Lysophospholipid acyltransferase 7" evidence="12">
    <location>
        <begin position="32"/>
        <end position="322"/>
    </location>
</feature>
<keyword evidence="6 11" id="KW-1133">Transmembrane helix</keyword>
<dbReference type="GO" id="GO:0071617">
    <property type="term" value="F:lysophospholipid acyltransferase activity"/>
    <property type="evidence" value="ECO:0007669"/>
    <property type="project" value="TreeGrafter"/>
</dbReference>
<dbReference type="GO" id="GO:0030258">
    <property type="term" value="P:lipid modification"/>
    <property type="evidence" value="ECO:0007669"/>
    <property type="project" value="TreeGrafter"/>
</dbReference>
<comment type="similarity">
    <text evidence="3">Belongs to the membrane-bound acyltransferase family.</text>
</comment>
<evidence type="ECO:0000256" key="1">
    <source>
        <dbReference type="ARBA" id="ARBA00004141"/>
    </source>
</evidence>
<dbReference type="InterPro" id="IPR004299">
    <property type="entry name" value="MBOAT_fam"/>
</dbReference>
<dbReference type="AlphaFoldDB" id="A0A834K021"/>
<evidence type="ECO:0000256" key="7">
    <source>
        <dbReference type="ARBA" id="ARBA00023136"/>
    </source>
</evidence>
<dbReference type="GO" id="GO:0044233">
    <property type="term" value="C:mitochondria-associated endoplasmic reticulum membrane contact site"/>
    <property type="evidence" value="ECO:0007669"/>
    <property type="project" value="TreeGrafter"/>
</dbReference>
<evidence type="ECO:0000256" key="2">
    <source>
        <dbReference type="ARBA" id="ARBA00005074"/>
    </source>
</evidence>
<keyword evidence="5 11" id="KW-0812">Transmembrane</keyword>
<feature type="transmembrane region" description="Helical" evidence="11">
    <location>
        <begin position="285"/>
        <end position="306"/>
    </location>
</feature>
<comment type="pathway">
    <text evidence="9">Phospholipid metabolism.</text>
</comment>
<comment type="pathway">
    <text evidence="2">Lipid metabolism; phospholipid metabolism.</text>
</comment>
<keyword evidence="12" id="KW-0732">Signal</keyword>
<name>A0A834K021_VESGE</name>
<evidence type="ECO:0000256" key="8">
    <source>
        <dbReference type="ARBA" id="ARBA00023315"/>
    </source>
</evidence>
<keyword evidence="8" id="KW-0012">Acyltransferase</keyword>
<feature type="signal peptide" evidence="12">
    <location>
        <begin position="1"/>
        <end position="31"/>
    </location>
</feature>
<evidence type="ECO:0000256" key="4">
    <source>
        <dbReference type="ARBA" id="ARBA00022679"/>
    </source>
</evidence>
<evidence type="ECO:0000256" key="3">
    <source>
        <dbReference type="ARBA" id="ARBA00010323"/>
    </source>
</evidence>
<evidence type="ECO:0000256" key="12">
    <source>
        <dbReference type="SAM" id="SignalP"/>
    </source>
</evidence>
<comment type="subcellular location">
    <subcellularLocation>
        <location evidence="1">Membrane</location>
        <topology evidence="1">Multi-pass membrane protein</topology>
    </subcellularLocation>
</comment>
<dbReference type="PANTHER" id="PTHR13906">
    <property type="entry name" value="PORCUPINE"/>
    <property type="match status" value="1"/>
</dbReference>
<dbReference type="Proteomes" id="UP000617340">
    <property type="component" value="Unassembled WGS sequence"/>
</dbReference>
<proteinExistence type="inferred from homology"/>
<keyword evidence="4" id="KW-0808">Transferase</keyword>
<dbReference type="GO" id="GO:0016020">
    <property type="term" value="C:membrane"/>
    <property type="evidence" value="ECO:0007669"/>
    <property type="project" value="UniProtKB-SubCell"/>
</dbReference>
<sequence>MPVPPAHTNLVQMILTLKLSGLAFEINSAAAMKLPDDPQGVNSAALKKITFMDVIHYGLSYMGVLTGPYYRYRTYWDSLHRPFSYYVDPWPLTLYKLKQATVLSILFLLMNYTFPTEMAGLGAYPTKCETAPGLGPRNYKEFEEICTDEEKITQEQFDFETIHNMNIWQVETCHLVRSCMKYWNSCIQYWMGIYIYKRFPFKPLRMIMTLTLSALWHGYAVGYYVCICSVPFYLLIEDLLIKFHNQHEKDSIGWKIWTFTLWAMRLSCMAYLGVPFLLLDFRQILQFYANLYYIGHISSVIIYIIARIMKPIIIKKNAEKNK</sequence>
<feature type="transmembrane region" description="Helical" evidence="11">
    <location>
        <begin position="214"/>
        <end position="236"/>
    </location>
</feature>
<accession>A0A834K021</accession>
<evidence type="ECO:0000256" key="10">
    <source>
        <dbReference type="ARBA" id="ARBA00093678"/>
    </source>
</evidence>
<organism evidence="13 14">
    <name type="scientific">Vespula germanica</name>
    <name type="common">German yellow jacket</name>
    <name type="synonym">Paravespula germanica</name>
    <dbReference type="NCBI Taxonomy" id="30212"/>
    <lineage>
        <taxon>Eukaryota</taxon>
        <taxon>Metazoa</taxon>
        <taxon>Ecdysozoa</taxon>
        <taxon>Arthropoda</taxon>
        <taxon>Hexapoda</taxon>
        <taxon>Insecta</taxon>
        <taxon>Pterygota</taxon>
        <taxon>Neoptera</taxon>
        <taxon>Endopterygota</taxon>
        <taxon>Hymenoptera</taxon>
        <taxon>Apocrita</taxon>
        <taxon>Aculeata</taxon>
        <taxon>Vespoidea</taxon>
        <taxon>Vespidae</taxon>
        <taxon>Vespinae</taxon>
        <taxon>Vespula</taxon>
    </lineage>
</organism>
<keyword evidence="14" id="KW-1185">Reference proteome</keyword>
<feature type="transmembrane region" description="Helical" evidence="11">
    <location>
        <begin position="256"/>
        <end position="279"/>
    </location>
</feature>
<dbReference type="InterPro" id="IPR049941">
    <property type="entry name" value="LPLAT_7/PORCN-like"/>
</dbReference>
<evidence type="ECO:0000256" key="6">
    <source>
        <dbReference type="ARBA" id="ARBA00022989"/>
    </source>
</evidence>
<comment type="caution">
    <text evidence="13">The sequence shown here is derived from an EMBL/GenBank/DDBJ whole genome shotgun (WGS) entry which is preliminary data.</text>
</comment>
<keyword evidence="7 11" id="KW-0472">Membrane</keyword>
<reference evidence="13" key="1">
    <citation type="journal article" date="2020" name="G3 (Bethesda)">
        <title>High-Quality Assemblies for Three Invasive Social Wasps from the &lt;i&gt;Vespula&lt;/i&gt; Genus.</title>
        <authorList>
            <person name="Harrop T.W.R."/>
            <person name="Guhlin J."/>
            <person name="McLaughlin G.M."/>
            <person name="Permina E."/>
            <person name="Stockwell P."/>
            <person name="Gilligan J."/>
            <person name="Le Lec M.F."/>
            <person name="Gruber M.A.M."/>
            <person name="Quinn O."/>
            <person name="Lovegrove M."/>
            <person name="Duncan E.J."/>
            <person name="Remnant E.J."/>
            <person name="Van Eeckhoven J."/>
            <person name="Graham B."/>
            <person name="Knapp R.A."/>
            <person name="Langford K.W."/>
            <person name="Kronenberg Z."/>
            <person name="Press M.O."/>
            <person name="Eacker S.M."/>
            <person name="Wilson-Rankin E.E."/>
            <person name="Purcell J."/>
            <person name="Lester P.J."/>
            <person name="Dearden P.K."/>
        </authorList>
    </citation>
    <scope>NUCLEOTIDE SEQUENCE</scope>
    <source>
        <strain evidence="13">Linc-1</strain>
    </source>
</reference>
<dbReference type="GO" id="GO:0006661">
    <property type="term" value="P:phosphatidylinositol biosynthetic process"/>
    <property type="evidence" value="ECO:0007669"/>
    <property type="project" value="TreeGrafter"/>
</dbReference>